<evidence type="ECO:0000256" key="4">
    <source>
        <dbReference type="RuleBase" id="RU004003"/>
    </source>
</evidence>
<feature type="domain" description="Type II/III secretion system secretin-like" evidence="5">
    <location>
        <begin position="367"/>
        <end position="524"/>
    </location>
</feature>
<protein>
    <submittedName>
        <fullName evidence="6">Type IV pilus biogenesis and competence protein PilQ</fullName>
    </submittedName>
</protein>
<proteinExistence type="inferred from homology"/>
<dbReference type="GO" id="GO:0015627">
    <property type="term" value="C:type II protein secretion system complex"/>
    <property type="evidence" value="ECO:0007669"/>
    <property type="project" value="TreeGrafter"/>
</dbReference>
<dbReference type="PANTHER" id="PTHR30332">
    <property type="entry name" value="PROBABLE GENERAL SECRETION PATHWAY PROTEIN D"/>
    <property type="match status" value="1"/>
</dbReference>
<dbReference type="InterPro" id="IPR001775">
    <property type="entry name" value="GspD/PilQ"/>
</dbReference>
<evidence type="ECO:0000313" key="7">
    <source>
        <dbReference type="Proteomes" id="UP000318437"/>
    </source>
</evidence>
<evidence type="ECO:0000256" key="1">
    <source>
        <dbReference type="ARBA" id="ARBA00004370"/>
    </source>
</evidence>
<keyword evidence="3" id="KW-0472">Membrane</keyword>
<dbReference type="OrthoDB" id="9813141at2"/>
<organism evidence="6 7">
    <name type="scientific">Bythopirellula polymerisocia</name>
    <dbReference type="NCBI Taxonomy" id="2528003"/>
    <lineage>
        <taxon>Bacteria</taxon>
        <taxon>Pseudomonadati</taxon>
        <taxon>Planctomycetota</taxon>
        <taxon>Planctomycetia</taxon>
        <taxon>Pirellulales</taxon>
        <taxon>Lacipirellulaceae</taxon>
        <taxon>Bythopirellula</taxon>
    </lineage>
</organism>
<dbReference type="EMBL" id="SJPS01000001">
    <property type="protein sequence ID" value="TWU29453.1"/>
    <property type="molecule type" value="Genomic_DNA"/>
</dbReference>
<evidence type="ECO:0000256" key="2">
    <source>
        <dbReference type="ARBA" id="ARBA00022729"/>
    </source>
</evidence>
<name>A0A5C6CWV6_9BACT</name>
<dbReference type="PANTHER" id="PTHR30332:SF24">
    <property type="entry name" value="SECRETIN GSPD-RELATED"/>
    <property type="match status" value="1"/>
</dbReference>
<dbReference type="InterPro" id="IPR050810">
    <property type="entry name" value="Bact_Secretion_Sys_Channel"/>
</dbReference>
<dbReference type="GO" id="GO:0009306">
    <property type="term" value="P:protein secretion"/>
    <property type="evidence" value="ECO:0007669"/>
    <property type="project" value="InterPro"/>
</dbReference>
<comment type="caution">
    <text evidence="6">The sequence shown here is derived from an EMBL/GenBank/DDBJ whole genome shotgun (WGS) entry which is preliminary data.</text>
</comment>
<evidence type="ECO:0000256" key="3">
    <source>
        <dbReference type="ARBA" id="ARBA00023136"/>
    </source>
</evidence>
<keyword evidence="7" id="KW-1185">Reference proteome</keyword>
<evidence type="ECO:0000313" key="6">
    <source>
        <dbReference type="EMBL" id="TWU29453.1"/>
    </source>
</evidence>
<dbReference type="InterPro" id="IPR004846">
    <property type="entry name" value="T2SS/T3SS_dom"/>
</dbReference>
<accession>A0A5C6CWV6</accession>
<comment type="subcellular location">
    <subcellularLocation>
        <location evidence="1">Membrane</location>
    </subcellularLocation>
</comment>
<reference evidence="6 7" key="1">
    <citation type="submission" date="2019-02" db="EMBL/GenBank/DDBJ databases">
        <title>Deep-cultivation of Planctomycetes and their phenomic and genomic characterization uncovers novel biology.</title>
        <authorList>
            <person name="Wiegand S."/>
            <person name="Jogler M."/>
            <person name="Boedeker C."/>
            <person name="Pinto D."/>
            <person name="Vollmers J."/>
            <person name="Rivas-Marin E."/>
            <person name="Kohn T."/>
            <person name="Peeters S.H."/>
            <person name="Heuer A."/>
            <person name="Rast P."/>
            <person name="Oberbeckmann S."/>
            <person name="Bunk B."/>
            <person name="Jeske O."/>
            <person name="Meyerdierks A."/>
            <person name="Storesund J.E."/>
            <person name="Kallscheuer N."/>
            <person name="Luecker S."/>
            <person name="Lage O.M."/>
            <person name="Pohl T."/>
            <person name="Merkel B.J."/>
            <person name="Hornburger P."/>
            <person name="Mueller R.-W."/>
            <person name="Bruemmer F."/>
            <person name="Labrenz M."/>
            <person name="Spormann A.M."/>
            <person name="Op Den Camp H."/>
            <person name="Overmann J."/>
            <person name="Amann R."/>
            <person name="Jetten M.S.M."/>
            <person name="Mascher T."/>
            <person name="Medema M.H."/>
            <person name="Devos D.P."/>
            <person name="Kaster A.-K."/>
            <person name="Ovreas L."/>
            <person name="Rohde M."/>
            <person name="Galperin M.Y."/>
            <person name="Jogler C."/>
        </authorList>
    </citation>
    <scope>NUCLEOTIDE SEQUENCE [LARGE SCALE GENOMIC DNA]</scope>
    <source>
        <strain evidence="6 7">Pla144</strain>
    </source>
</reference>
<evidence type="ECO:0000259" key="5">
    <source>
        <dbReference type="Pfam" id="PF00263"/>
    </source>
</evidence>
<gene>
    <name evidence="6" type="primary">pilQ</name>
    <name evidence="6" type="ORF">Pla144_02310</name>
</gene>
<dbReference type="Gene3D" id="3.30.1370.130">
    <property type="match status" value="1"/>
</dbReference>
<comment type="similarity">
    <text evidence="4">Belongs to the bacterial secretin family.</text>
</comment>
<dbReference type="Pfam" id="PF00263">
    <property type="entry name" value="Secretin"/>
    <property type="match status" value="1"/>
</dbReference>
<dbReference type="AlphaFoldDB" id="A0A5C6CWV6"/>
<dbReference type="Proteomes" id="UP000318437">
    <property type="component" value="Unassembled WGS sequence"/>
</dbReference>
<sequence length="626" mass="68378">MNLGGEQCGSQMRRRAYRPVVCWLVCALCSVPVWGQSAPETQAWSGQSKLERTIGAQPANPVVEQQPAVSPEAAPVAPSSPWTSVNLDALRQAVGAGKTGTDTLAAPPSNPEDLPNRRTLPLGEVAAENIQVQEDAGLISLMVRDAPLRQVIALVAETQKLNIVFASPAEVPVTASFDRMPWQQVMEALLSISGHTWHMNEGIIYVTNIEAADYVSPQAGGRVVEVFELDFAAAVDVDNTVKGLLSPAGNSWLVETSSDDNRRTREVVAVFDYPANVARISDYICQMDQPPRQVLIEANILQVTLNDDCRSGVNFEQITSFYNNQVGFGFLSGGFTNPSGSANAAPTNSTSFISVDGTALNGFVQILQTTLDAKTLASPKILSVSGQESSIQIGDQLGYSQVTTNVNQTTQQNIQFLDTGVILRVVPRITRDGRVLMRVKPEVSKGQVNAETQTPSKQTANVDSSILLSDGQGMVIGGLIQEEDTLSESKLPWFGDLPYVGILFQNRQVVKKRTEIIVTLVPHVQPYNPIIDSRESNDYMKAAHDRLLTGPLVRVPRPYEAQLYDTFRNPRRPIATIHAAHHEVPMVSMVPMPLPPVEETWDCPTELDSEEIAFPNQPLPEIDYQY</sequence>
<keyword evidence="2" id="KW-0732">Signal</keyword>
<dbReference type="PRINTS" id="PR00811">
    <property type="entry name" value="BCTERIALGSPD"/>
</dbReference>